<keyword evidence="1" id="KW-0479">Metal-binding</keyword>
<evidence type="ECO:0000256" key="2">
    <source>
        <dbReference type="ARBA" id="ARBA00022737"/>
    </source>
</evidence>
<dbReference type="PROSITE" id="PS51039">
    <property type="entry name" value="ZF_AN1"/>
    <property type="match status" value="1"/>
</dbReference>
<evidence type="ECO:0000256" key="5">
    <source>
        <dbReference type="PROSITE-ProRule" id="PRU00449"/>
    </source>
</evidence>
<gene>
    <name evidence="7" type="ORF">JD844_020025</name>
</gene>
<evidence type="ECO:0000256" key="1">
    <source>
        <dbReference type="ARBA" id="ARBA00022723"/>
    </source>
</evidence>
<dbReference type="Gene3D" id="4.10.1110.10">
    <property type="entry name" value="AN1-like Zinc finger"/>
    <property type="match status" value="1"/>
</dbReference>
<evidence type="ECO:0000256" key="3">
    <source>
        <dbReference type="ARBA" id="ARBA00022771"/>
    </source>
</evidence>
<sequence>MEFPNLGEHCFEKTCKQLDFLPLKCDACQEVFCKDHVAYNRHNCSSAYKKDVQVPICPLCNTPIPVRKGEKPDAVVGAHMDRDCKPDSTQQKQKIRCFNEIAGIPDDVSGLPTSAKQVPSKMLTSYNQNLKLPHPVDCCRNLVLKTSTLFLYNFCISIFFSVN</sequence>
<keyword evidence="3 5" id="KW-0863">Zinc-finger</keyword>
<comment type="caution">
    <text evidence="7">The sequence shown here is derived from an EMBL/GenBank/DDBJ whole genome shotgun (WGS) entry which is preliminary data.</text>
</comment>
<evidence type="ECO:0000256" key="4">
    <source>
        <dbReference type="ARBA" id="ARBA00022833"/>
    </source>
</evidence>
<organism evidence="7 8">
    <name type="scientific">Phrynosoma platyrhinos</name>
    <name type="common">Desert horned lizard</name>
    <dbReference type="NCBI Taxonomy" id="52577"/>
    <lineage>
        <taxon>Eukaryota</taxon>
        <taxon>Metazoa</taxon>
        <taxon>Chordata</taxon>
        <taxon>Craniata</taxon>
        <taxon>Vertebrata</taxon>
        <taxon>Euteleostomi</taxon>
        <taxon>Lepidosauria</taxon>
        <taxon>Squamata</taxon>
        <taxon>Bifurcata</taxon>
        <taxon>Unidentata</taxon>
        <taxon>Episquamata</taxon>
        <taxon>Toxicofera</taxon>
        <taxon>Iguania</taxon>
        <taxon>Phrynosomatidae</taxon>
        <taxon>Phrynosomatinae</taxon>
        <taxon>Phrynosoma</taxon>
    </lineage>
</organism>
<dbReference type="PANTHER" id="PTHR14677:SF20">
    <property type="entry name" value="ZINC FINGER AN1-TYPE CONTAINING 2A-RELATED"/>
    <property type="match status" value="1"/>
</dbReference>
<dbReference type="SUPFAM" id="SSF118310">
    <property type="entry name" value="AN1-like Zinc finger"/>
    <property type="match status" value="1"/>
</dbReference>
<dbReference type="SMART" id="SM00154">
    <property type="entry name" value="ZnF_AN1"/>
    <property type="match status" value="1"/>
</dbReference>
<name>A0ABQ7TTJ5_PHRPL</name>
<dbReference type="EMBL" id="JAIPUX010000026">
    <property type="protein sequence ID" value="KAH0632018.1"/>
    <property type="molecule type" value="Genomic_DNA"/>
</dbReference>
<dbReference type="Pfam" id="PF01428">
    <property type="entry name" value="zf-AN1"/>
    <property type="match status" value="1"/>
</dbReference>
<feature type="domain" description="AN1-type" evidence="6">
    <location>
        <begin position="4"/>
        <end position="52"/>
    </location>
</feature>
<dbReference type="InterPro" id="IPR035896">
    <property type="entry name" value="AN1-like_Znf"/>
</dbReference>
<dbReference type="InterPro" id="IPR057357">
    <property type="entry name" value="Znf-C2H2_ZFAND2A/B"/>
</dbReference>
<keyword evidence="4" id="KW-0862">Zinc</keyword>
<dbReference type="Pfam" id="PF25403">
    <property type="entry name" value="zf-C2H2_ZFAND2"/>
    <property type="match status" value="1"/>
</dbReference>
<proteinExistence type="predicted"/>
<dbReference type="InterPro" id="IPR000058">
    <property type="entry name" value="Znf_AN1"/>
</dbReference>
<dbReference type="Proteomes" id="UP000826234">
    <property type="component" value="Unassembled WGS sequence"/>
</dbReference>
<evidence type="ECO:0000313" key="7">
    <source>
        <dbReference type="EMBL" id="KAH0632018.1"/>
    </source>
</evidence>
<evidence type="ECO:0000313" key="8">
    <source>
        <dbReference type="Proteomes" id="UP000826234"/>
    </source>
</evidence>
<accession>A0ABQ7TTJ5</accession>
<keyword evidence="8" id="KW-1185">Reference proteome</keyword>
<protein>
    <recommendedName>
        <fullName evidence="6">AN1-type domain-containing protein</fullName>
    </recommendedName>
</protein>
<dbReference type="PANTHER" id="PTHR14677">
    <property type="entry name" value="ARSENITE INDUCUBLE RNA ASSOCIATED PROTEIN AIP-1-RELATED"/>
    <property type="match status" value="1"/>
</dbReference>
<reference evidence="7 8" key="1">
    <citation type="journal article" date="2022" name="Gigascience">
        <title>A chromosome-level genome assembly and annotation of the desert horned lizard, Phrynosoma platyrhinos, provides insight into chromosomal rearrangements among reptiles.</title>
        <authorList>
            <person name="Koochekian N."/>
            <person name="Ascanio A."/>
            <person name="Farleigh K."/>
            <person name="Card D.C."/>
            <person name="Schield D.R."/>
            <person name="Castoe T.A."/>
            <person name="Jezkova T."/>
        </authorList>
    </citation>
    <scope>NUCLEOTIDE SEQUENCE [LARGE SCALE GENOMIC DNA]</scope>
    <source>
        <strain evidence="7">NK-2021</strain>
    </source>
</reference>
<evidence type="ECO:0000259" key="6">
    <source>
        <dbReference type="PROSITE" id="PS51039"/>
    </source>
</evidence>
<keyword evidence="2" id="KW-0677">Repeat</keyword>